<gene>
    <name evidence="1" type="ORF">ACFQMG_24900</name>
</gene>
<name>A0ABW2G3L7_9ACTN</name>
<sequence length="214" mass="23468">MDGFADWQCRADELETGVDVHIDRLLEIMDPQAGAGDRFDWDEVGRALGFGLPDDYIEFMNAYGAGGIEDYLDIFSPISLGDLGGPYTCILSELGTAASVYMEEAGSRAGGGGNLELIQWGGDFDGNMYCWILMEAGDPWPVAVFNRSAVRWEFYSCGMLDFLVGGISGSLIGARQVLGPIWDNPAPRFFNWKEDLRLRASGVNPWTGGESYTF</sequence>
<keyword evidence="2" id="KW-1185">Reference proteome</keyword>
<evidence type="ECO:0000313" key="1">
    <source>
        <dbReference type="EMBL" id="MFC7182792.1"/>
    </source>
</evidence>
<dbReference type="Gene3D" id="3.40.1580.10">
    <property type="entry name" value="SMI1/KNR4-like"/>
    <property type="match status" value="1"/>
</dbReference>
<dbReference type="EMBL" id="JBHTAJ010000053">
    <property type="protein sequence ID" value="MFC7182792.1"/>
    <property type="molecule type" value="Genomic_DNA"/>
</dbReference>
<protein>
    <recommendedName>
        <fullName evidence="3">Knr4/Smi1-like domain-containing protein</fullName>
    </recommendedName>
</protein>
<dbReference type="SUPFAM" id="SSF160631">
    <property type="entry name" value="SMI1/KNR4-like"/>
    <property type="match status" value="1"/>
</dbReference>
<proteinExistence type="predicted"/>
<comment type="caution">
    <text evidence="1">The sequence shown here is derived from an EMBL/GenBank/DDBJ whole genome shotgun (WGS) entry which is preliminary data.</text>
</comment>
<dbReference type="RefSeq" id="WP_345703685.1">
    <property type="nucleotide sequence ID" value="NZ_BAABKV010000001.1"/>
</dbReference>
<evidence type="ECO:0008006" key="3">
    <source>
        <dbReference type="Google" id="ProtNLM"/>
    </source>
</evidence>
<dbReference type="Proteomes" id="UP001596435">
    <property type="component" value="Unassembled WGS sequence"/>
</dbReference>
<reference evidence="2" key="1">
    <citation type="journal article" date="2019" name="Int. J. Syst. Evol. Microbiol.">
        <title>The Global Catalogue of Microorganisms (GCM) 10K type strain sequencing project: providing services to taxonomists for standard genome sequencing and annotation.</title>
        <authorList>
            <consortium name="The Broad Institute Genomics Platform"/>
            <consortium name="The Broad Institute Genome Sequencing Center for Infectious Disease"/>
            <person name="Wu L."/>
            <person name="Ma J."/>
        </authorList>
    </citation>
    <scope>NUCLEOTIDE SEQUENCE [LARGE SCALE GENOMIC DNA]</scope>
    <source>
        <strain evidence="2">CGMCC 1.12859</strain>
    </source>
</reference>
<evidence type="ECO:0000313" key="2">
    <source>
        <dbReference type="Proteomes" id="UP001596435"/>
    </source>
</evidence>
<accession>A0ABW2G3L7</accession>
<dbReference type="InterPro" id="IPR037883">
    <property type="entry name" value="Knr4/Smi1-like_sf"/>
</dbReference>
<organism evidence="1 2">
    <name type="scientific">Kitasatospora paranensis</name>
    <dbReference type="NCBI Taxonomy" id="258053"/>
    <lineage>
        <taxon>Bacteria</taxon>
        <taxon>Bacillati</taxon>
        <taxon>Actinomycetota</taxon>
        <taxon>Actinomycetes</taxon>
        <taxon>Kitasatosporales</taxon>
        <taxon>Streptomycetaceae</taxon>
        <taxon>Kitasatospora</taxon>
    </lineage>
</organism>